<sequence>QPASHDSKWKVTSMAFHTKATDEKPNTDPQPEAAPTPYTLFTNQERWCIVVLIALVGWFSTLSSFIYYPAIPMVAQGLQTSVALINLSVTSYMVLSGIAPAFVGEASDIFGRRPIYGLTLTLYIAANVGIALQHSFAALLVLRMLQSAGISGTFSVAYGVIADIAAPSERGAITTAPSLGPVIGGALAAREGWRWIFWFLAISSGACLIAMTLALPETNRALVSNGGLPPTPTPWSQPLIAGIMRPWNHDRGPSAPRVVVKKRVPNPIGSLRVLTRKDVAVAIIPGSILYMVYSCIHTSLSATFNQTYHLDQLQSGLIYLPFGVGAILSTVVSAKWIDRDYRVVARNHGLPVDKVSGDDLLHFPIEEARMRSVFVPTLSAFCGVVTYGWLVEKRIHMAAPLVFLFLAGFSIQTCFNINNTLVVDINQEAPATAQASFNLVRCVLSAVFVGILQEMIDGIGFGWTFTILGLLCLVSAAFYYVQLKHGMRWRLKRNGIGM</sequence>
<feature type="transmembrane region" description="Helical" evidence="6">
    <location>
        <begin position="115"/>
        <end position="142"/>
    </location>
</feature>
<protein>
    <submittedName>
        <fullName evidence="8">Major facilitator superfamily transporter</fullName>
    </submittedName>
</protein>
<dbReference type="SUPFAM" id="SSF103473">
    <property type="entry name" value="MFS general substrate transporter"/>
    <property type="match status" value="1"/>
</dbReference>
<feature type="transmembrane region" description="Helical" evidence="6">
    <location>
        <begin position="279"/>
        <end position="304"/>
    </location>
</feature>
<feature type="transmembrane region" description="Helical" evidence="6">
    <location>
        <begin position="462"/>
        <end position="483"/>
    </location>
</feature>
<feature type="non-terminal residue" evidence="8">
    <location>
        <position position="1"/>
    </location>
</feature>
<dbReference type="PANTHER" id="PTHR23502:SF51">
    <property type="entry name" value="QUINIDINE RESISTANCE PROTEIN 1-RELATED"/>
    <property type="match status" value="1"/>
</dbReference>
<dbReference type="Pfam" id="PF07690">
    <property type="entry name" value="MFS_1"/>
    <property type="match status" value="1"/>
</dbReference>
<feature type="transmembrane region" description="Helical" evidence="6">
    <location>
        <begin position="195"/>
        <end position="215"/>
    </location>
</feature>
<evidence type="ECO:0000259" key="7">
    <source>
        <dbReference type="PROSITE" id="PS50850"/>
    </source>
</evidence>
<dbReference type="PROSITE" id="PS50850">
    <property type="entry name" value="MFS"/>
    <property type="match status" value="1"/>
</dbReference>
<feature type="transmembrane region" description="Helical" evidence="6">
    <location>
        <begin position="316"/>
        <end position="337"/>
    </location>
</feature>
<keyword evidence="9" id="KW-1185">Reference proteome</keyword>
<evidence type="ECO:0000256" key="6">
    <source>
        <dbReference type="SAM" id="Phobius"/>
    </source>
</evidence>
<dbReference type="PANTHER" id="PTHR23502">
    <property type="entry name" value="MAJOR FACILITATOR SUPERFAMILY"/>
    <property type="match status" value="1"/>
</dbReference>
<keyword evidence="4 6" id="KW-1133">Transmembrane helix</keyword>
<feature type="transmembrane region" description="Helical" evidence="6">
    <location>
        <begin position="438"/>
        <end position="456"/>
    </location>
</feature>
<dbReference type="InterPro" id="IPR036259">
    <property type="entry name" value="MFS_trans_sf"/>
</dbReference>
<gene>
    <name evidence="8" type="ORF">PG986_010225</name>
</gene>
<evidence type="ECO:0000313" key="9">
    <source>
        <dbReference type="Proteomes" id="UP001391051"/>
    </source>
</evidence>
<keyword evidence="2" id="KW-0813">Transport</keyword>
<comment type="subcellular location">
    <subcellularLocation>
        <location evidence="1">Membrane</location>
        <topology evidence="1">Multi-pass membrane protein</topology>
    </subcellularLocation>
</comment>
<name>A0ABR1Q9V4_9PEZI</name>
<dbReference type="Gene3D" id="1.20.1720.10">
    <property type="entry name" value="Multidrug resistance protein D"/>
    <property type="match status" value="1"/>
</dbReference>
<accession>A0ABR1Q9V4</accession>
<reference evidence="8 9" key="1">
    <citation type="submission" date="2023-01" db="EMBL/GenBank/DDBJ databases">
        <title>Analysis of 21 Apiospora genomes using comparative genomics revels a genus with tremendous synthesis potential of carbohydrate active enzymes and secondary metabolites.</title>
        <authorList>
            <person name="Sorensen T."/>
        </authorList>
    </citation>
    <scope>NUCLEOTIDE SEQUENCE [LARGE SCALE GENOMIC DNA]</scope>
    <source>
        <strain evidence="8 9">CBS 24483</strain>
    </source>
</reference>
<organism evidence="8 9">
    <name type="scientific">Apiospora aurea</name>
    <dbReference type="NCBI Taxonomy" id="335848"/>
    <lineage>
        <taxon>Eukaryota</taxon>
        <taxon>Fungi</taxon>
        <taxon>Dikarya</taxon>
        <taxon>Ascomycota</taxon>
        <taxon>Pezizomycotina</taxon>
        <taxon>Sordariomycetes</taxon>
        <taxon>Xylariomycetidae</taxon>
        <taxon>Amphisphaeriales</taxon>
        <taxon>Apiosporaceae</taxon>
        <taxon>Apiospora</taxon>
    </lineage>
</organism>
<feature type="transmembrane region" description="Helical" evidence="6">
    <location>
        <begin position="47"/>
        <end position="70"/>
    </location>
</feature>
<dbReference type="EMBL" id="JAQQWE010000006">
    <property type="protein sequence ID" value="KAK7949339.1"/>
    <property type="molecule type" value="Genomic_DNA"/>
</dbReference>
<dbReference type="InterPro" id="IPR020846">
    <property type="entry name" value="MFS_dom"/>
</dbReference>
<evidence type="ECO:0000256" key="5">
    <source>
        <dbReference type="ARBA" id="ARBA00023136"/>
    </source>
</evidence>
<dbReference type="RefSeq" id="XP_066698845.1">
    <property type="nucleotide sequence ID" value="XM_066846447.1"/>
</dbReference>
<dbReference type="PROSITE" id="PS00216">
    <property type="entry name" value="SUGAR_TRANSPORT_1"/>
    <property type="match status" value="1"/>
</dbReference>
<dbReference type="Gene3D" id="1.20.1250.20">
    <property type="entry name" value="MFS general substrate transporter like domains"/>
    <property type="match status" value="1"/>
</dbReference>
<proteinExistence type="predicted"/>
<dbReference type="Proteomes" id="UP001391051">
    <property type="component" value="Unassembled WGS sequence"/>
</dbReference>
<dbReference type="GeneID" id="92079509"/>
<feature type="transmembrane region" description="Helical" evidence="6">
    <location>
        <begin position="373"/>
        <end position="391"/>
    </location>
</feature>
<feature type="transmembrane region" description="Helical" evidence="6">
    <location>
        <begin position="82"/>
        <end position="103"/>
    </location>
</feature>
<feature type="domain" description="Major facilitator superfamily (MFS) profile" evidence="7">
    <location>
        <begin position="49"/>
        <end position="487"/>
    </location>
</feature>
<evidence type="ECO:0000256" key="2">
    <source>
        <dbReference type="ARBA" id="ARBA00022448"/>
    </source>
</evidence>
<evidence type="ECO:0000256" key="4">
    <source>
        <dbReference type="ARBA" id="ARBA00022989"/>
    </source>
</evidence>
<dbReference type="InterPro" id="IPR005829">
    <property type="entry name" value="Sugar_transporter_CS"/>
</dbReference>
<feature type="transmembrane region" description="Helical" evidence="6">
    <location>
        <begin position="397"/>
        <end position="417"/>
    </location>
</feature>
<keyword evidence="5 6" id="KW-0472">Membrane</keyword>
<evidence type="ECO:0000256" key="3">
    <source>
        <dbReference type="ARBA" id="ARBA00022692"/>
    </source>
</evidence>
<evidence type="ECO:0000313" key="8">
    <source>
        <dbReference type="EMBL" id="KAK7949339.1"/>
    </source>
</evidence>
<dbReference type="InterPro" id="IPR011701">
    <property type="entry name" value="MFS"/>
</dbReference>
<keyword evidence="3 6" id="KW-0812">Transmembrane</keyword>
<evidence type="ECO:0000256" key="1">
    <source>
        <dbReference type="ARBA" id="ARBA00004141"/>
    </source>
</evidence>
<comment type="caution">
    <text evidence="8">The sequence shown here is derived from an EMBL/GenBank/DDBJ whole genome shotgun (WGS) entry which is preliminary data.</text>
</comment>